<dbReference type="STRING" id="312017.I7MCI1"/>
<keyword evidence="13" id="KW-0472">Membrane</keyword>
<evidence type="ECO:0000256" key="7">
    <source>
        <dbReference type="ARBA" id="ARBA00022723"/>
    </source>
</evidence>
<dbReference type="InParanoid" id="I7MCI1"/>
<dbReference type="EMBL" id="GG662440">
    <property type="protein sequence ID" value="EAR83989.2"/>
    <property type="molecule type" value="Genomic_DNA"/>
</dbReference>
<protein>
    <recommendedName>
        <fullName evidence="4">RBR-type E3 ubiquitin transferase</fullName>
        <ecNumber evidence="4">2.3.2.31</ecNumber>
    </recommendedName>
</protein>
<evidence type="ECO:0000259" key="14">
    <source>
        <dbReference type="PROSITE" id="PS51873"/>
    </source>
</evidence>
<dbReference type="GeneID" id="7825033"/>
<evidence type="ECO:0000256" key="5">
    <source>
        <dbReference type="ARBA" id="ARBA00022679"/>
    </source>
</evidence>
<keyword evidence="5" id="KW-0808">Transferase</keyword>
<dbReference type="InterPro" id="IPR031127">
    <property type="entry name" value="E3_UB_ligase_RBR"/>
</dbReference>
<dbReference type="GO" id="GO:0061630">
    <property type="term" value="F:ubiquitin protein ligase activity"/>
    <property type="evidence" value="ECO:0007669"/>
    <property type="project" value="UniProtKB-EC"/>
</dbReference>
<dbReference type="InterPro" id="IPR044066">
    <property type="entry name" value="TRIAD_supradom"/>
</dbReference>
<dbReference type="GO" id="GO:0008270">
    <property type="term" value="F:zinc ion binding"/>
    <property type="evidence" value="ECO:0007669"/>
    <property type="project" value="UniProtKB-KW"/>
</dbReference>
<feature type="domain" description="RING-type" evidence="14">
    <location>
        <begin position="38"/>
        <end position="260"/>
    </location>
</feature>
<dbReference type="PROSITE" id="PS00518">
    <property type="entry name" value="ZF_RING_1"/>
    <property type="match status" value="1"/>
</dbReference>
<dbReference type="GO" id="GO:0016567">
    <property type="term" value="P:protein ubiquitination"/>
    <property type="evidence" value="ECO:0007669"/>
    <property type="project" value="InterPro"/>
</dbReference>
<dbReference type="PANTHER" id="PTHR11685">
    <property type="entry name" value="RBR FAMILY RING FINGER AND IBR DOMAIN-CONTAINING"/>
    <property type="match status" value="1"/>
</dbReference>
<dbReference type="EC" id="2.3.2.31" evidence="4"/>
<sequence length="355" mass="41587">MSISDISRSSNNEILNQFKKSRISDSYFVQKQNSQEQDSIYCAVHMENVPLDQTLKLPCQHIFCKECLIAQYENCIKEGQISQQHLKCPQEDCNTPIPYFMIKNLLSPQVFEMYERLSFASYETSITSNEIGITCPQKDCNARFSIWKGAFYTKCPLCNYEFCTECKYAKHSGISCEQYKEQNIQSKEDLAFFQMMKINKWKQCPVCKSVVVKEKWCNFLRCSSSICQKKTCFCYLCCDVLNEEDHYIHYIDKNPYKDNCVTMQLKKEIENIPDTNPKEELVKNIECPGCQTKDRSLCEVISNFNYQICYCQSYKCKQFFCLNCNKKFKDGDRAADHFLKNSCKKSGFQNNCQIF</sequence>
<dbReference type="InterPro" id="IPR017907">
    <property type="entry name" value="Znf_RING_CS"/>
</dbReference>
<dbReference type="GO" id="GO:0031090">
    <property type="term" value="C:organelle membrane"/>
    <property type="evidence" value="ECO:0007669"/>
    <property type="project" value="UniProtKB-ARBA"/>
</dbReference>
<dbReference type="Proteomes" id="UP000009168">
    <property type="component" value="Unassembled WGS sequence"/>
</dbReference>
<keyword evidence="10" id="KW-0833">Ubl conjugation pathway</keyword>
<evidence type="ECO:0000313" key="16">
    <source>
        <dbReference type="Proteomes" id="UP000009168"/>
    </source>
</evidence>
<comment type="subcellular location">
    <subcellularLocation>
        <location evidence="2">Membrane</location>
        <topology evidence="2">Single-pass membrane protein</topology>
    </subcellularLocation>
</comment>
<keyword evidence="12" id="KW-1133">Transmembrane helix</keyword>
<dbReference type="CDD" id="cd20335">
    <property type="entry name" value="BRcat_RBR"/>
    <property type="match status" value="1"/>
</dbReference>
<dbReference type="OrthoDB" id="301105at2759"/>
<evidence type="ECO:0000256" key="11">
    <source>
        <dbReference type="ARBA" id="ARBA00022833"/>
    </source>
</evidence>
<comment type="catalytic activity">
    <reaction evidence="1">
        <text>[E2 ubiquitin-conjugating enzyme]-S-ubiquitinyl-L-cysteine + [acceptor protein]-L-lysine = [E2 ubiquitin-conjugating enzyme]-L-cysteine + [acceptor protein]-N(6)-ubiquitinyl-L-lysine.</text>
        <dbReference type="EC" id="2.3.2.31"/>
    </reaction>
</comment>
<dbReference type="InterPro" id="IPR002867">
    <property type="entry name" value="IBR_dom"/>
</dbReference>
<evidence type="ECO:0000256" key="12">
    <source>
        <dbReference type="ARBA" id="ARBA00022989"/>
    </source>
</evidence>
<dbReference type="SMART" id="SM00647">
    <property type="entry name" value="IBR"/>
    <property type="match status" value="1"/>
</dbReference>
<dbReference type="KEGG" id="tet:TTHERM_00760360"/>
<keyword evidence="9" id="KW-0863">Zinc-finger</keyword>
<keyword evidence="11" id="KW-0862">Zinc</keyword>
<evidence type="ECO:0000256" key="13">
    <source>
        <dbReference type="ARBA" id="ARBA00023136"/>
    </source>
</evidence>
<dbReference type="SUPFAM" id="SSF57850">
    <property type="entry name" value="RING/U-box"/>
    <property type="match status" value="3"/>
</dbReference>
<keyword evidence="8" id="KW-0677">Repeat</keyword>
<keyword evidence="7" id="KW-0479">Metal-binding</keyword>
<dbReference type="RefSeq" id="XP_001031652.2">
    <property type="nucleotide sequence ID" value="XM_001031652.2"/>
</dbReference>
<gene>
    <name evidence="15" type="ORF">TTHERM_00760360</name>
</gene>
<dbReference type="FunFam" id="3.30.40.10:FF:000051">
    <property type="entry name" value="RBR-type E3 ubiquitin transferase"/>
    <property type="match status" value="1"/>
</dbReference>
<evidence type="ECO:0000256" key="4">
    <source>
        <dbReference type="ARBA" id="ARBA00012251"/>
    </source>
</evidence>
<dbReference type="InterPro" id="IPR013083">
    <property type="entry name" value="Znf_RING/FYVE/PHD"/>
</dbReference>
<dbReference type="AlphaFoldDB" id="I7MCI1"/>
<accession>I7MCI1</accession>
<reference evidence="16" key="1">
    <citation type="journal article" date="2006" name="PLoS Biol.">
        <title>Macronuclear genome sequence of the ciliate Tetrahymena thermophila, a model eukaryote.</title>
        <authorList>
            <person name="Eisen J.A."/>
            <person name="Coyne R.S."/>
            <person name="Wu M."/>
            <person name="Wu D."/>
            <person name="Thiagarajan M."/>
            <person name="Wortman J.R."/>
            <person name="Badger J.H."/>
            <person name="Ren Q."/>
            <person name="Amedeo P."/>
            <person name="Jones K.M."/>
            <person name="Tallon L.J."/>
            <person name="Delcher A.L."/>
            <person name="Salzberg S.L."/>
            <person name="Silva J.C."/>
            <person name="Haas B.J."/>
            <person name="Majoros W.H."/>
            <person name="Farzad M."/>
            <person name="Carlton J.M."/>
            <person name="Smith R.K. Jr."/>
            <person name="Garg J."/>
            <person name="Pearlman R.E."/>
            <person name="Karrer K.M."/>
            <person name="Sun L."/>
            <person name="Manning G."/>
            <person name="Elde N.C."/>
            <person name="Turkewitz A.P."/>
            <person name="Asai D.J."/>
            <person name="Wilkes D.E."/>
            <person name="Wang Y."/>
            <person name="Cai H."/>
            <person name="Collins K."/>
            <person name="Stewart B.A."/>
            <person name="Lee S.R."/>
            <person name="Wilamowska K."/>
            <person name="Weinberg Z."/>
            <person name="Ruzzo W.L."/>
            <person name="Wloga D."/>
            <person name="Gaertig J."/>
            <person name="Frankel J."/>
            <person name="Tsao C.-C."/>
            <person name="Gorovsky M.A."/>
            <person name="Keeling P.J."/>
            <person name="Waller R.F."/>
            <person name="Patron N.J."/>
            <person name="Cherry J.M."/>
            <person name="Stover N.A."/>
            <person name="Krieger C.J."/>
            <person name="del Toro C."/>
            <person name="Ryder H.F."/>
            <person name="Williamson S.C."/>
            <person name="Barbeau R.A."/>
            <person name="Hamilton E.P."/>
            <person name="Orias E."/>
        </authorList>
    </citation>
    <scope>NUCLEOTIDE SEQUENCE [LARGE SCALE GENOMIC DNA]</scope>
    <source>
        <strain evidence="16">SB210</strain>
    </source>
</reference>
<dbReference type="Pfam" id="PF01485">
    <property type="entry name" value="IBR"/>
    <property type="match status" value="1"/>
</dbReference>
<name>I7MCI1_TETTS</name>
<keyword evidence="6" id="KW-0812">Transmembrane</keyword>
<evidence type="ECO:0000256" key="8">
    <source>
        <dbReference type="ARBA" id="ARBA00022737"/>
    </source>
</evidence>
<evidence type="ECO:0000256" key="1">
    <source>
        <dbReference type="ARBA" id="ARBA00001798"/>
    </source>
</evidence>
<comment type="pathway">
    <text evidence="3">Protein modification; protein ubiquitination.</text>
</comment>
<keyword evidence="16" id="KW-1185">Reference proteome</keyword>
<evidence type="ECO:0000256" key="10">
    <source>
        <dbReference type="ARBA" id="ARBA00022786"/>
    </source>
</evidence>
<organism evidence="15 16">
    <name type="scientific">Tetrahymena thermophila (strain SB210)</name>
    <dbReference type="NCBI Taxonomy" id="312017"/>
    <lineage>
        <taxon>Eukaryota</taxon>
        <taxon>Sar</taxon>
        <taxon>Alveolata</taxon>
        <taxon>Ciliophora</taxon>
        <taxon>Intramacronucleata</taxon>
        <taxon>Oligohymenophorea</taxon>
        <taxon>Hymenostomatida</taxon>
        <taxon>Tetrahymenina</taxon>
        <taxon>Tetrahymenidae</taxon>
        <taxon>Tetrahymena</taxon>
    </lineage>
</organism>
<dbReference type="Gene3D" id="3.30.40.10">
    <property type="entry name" value="Zinc/RING finger domain, C3HC4 (zinc finger)"/>
    <property type="match status" value="1"/>
</dbReference>
<dbReference type="Gene3D" id="1.20.120.1750">
    <property type="match status" value="1"/>
</dbReference>
<evidence type="ECO:0000256" key="2">
    <source>
        <dbReference type="ARBA" id="ARBA00004167"/>
    </source>
</evidence>
<dbReference type="GO" id="GO:0005737">
    <property type="term" value="C:cytoplasm"/>
    <property type="evidence" value="ECO:0007669"/>
    <property type="project" value="UniProtKB-ARBA"/>
</dbReference>
<evidence type="ECO:0000256" key="3">
    <source>
        <dbReference type="ARBA" id="ARBA00004906"/>
    </source>
</evidence>
<dbReference type="PROSITE" id="PS51873">
    <property type="entry name" value="TRIAD"/>
    <property type="match status" value="1"/>
</dbReference>
<evidence type="ECO:0000256" key="6">
    <source>
        <dbReference type="ARBA" id="ARBA00022692"/>
    </source>
</evidence>
<proteinExistence type="predicted"/>
<evidence type="ECO:0000313" key="15">
    <source>
        <dbReference type="EMBL" id="EAR83989.2"/>
    </source>
</evidence>
<evidence type="ECO:0000256" key="9">
    <source>
        <dbReference type="ARBA" id="ARBA00022771"/>
    </source>
</evidence>